<protein>
    <submittedName>
        <fullName evidence="3">FAD-dependent oxidoreductase</fullName>
        <ecNumber evidence="3">1.-.-.-</ecNumber>
    </submittedName>
</protein>
<dbReference type="Proteomes" id="UP001597542">
    <property type="component" value="Unassembled WGS sequence"/>
</dbReference>
<evidence type="ECO:0000259" key="2">
    <source>
        <dbReference type="Pfam" id="PF01266"/>
    </source>
</evidence>
<dbReference type="Gene3D" id="3.50.50.60">
    <property type="entry name" value="FAD/NAD(P)-binding domain"/>
    <property type="match status" value="1"/>
</dbReference>
<comment type="caution">
    <text evidence="3">The sequence shown here is derived from an EMBL/GenBank/DDBJ whole genome shotgun (WGS) entry which is preliminary data.</text>
</comment>
<dbReference type="Gene3D" id="3.30.9.10">
    <property type="entry name" value="D-Amino Acid Oxidase, subunit A, domain 2"/>
    <property type="match status" value="1"/>
</dbReference>
<evidence type="ECO:0000313" key="3">
    <source>
        <dbReference type="EMBL" id="MFD2485372.1"/>
    </source>
</evidence>
<dbReference type="SUPFAM" id="SSF51905">
    <property type="entry name" value="FAD/NAD(P)-binding domain"/>
    <property type="match status" value="1"/>
</dbReference>
<dbReference type="InterPro" id="IPR006076">
    <property type="entry name" value="FAD-dep_OxRdtase"/>
</dbReference>
<organism evidence="3 4">
    <name type="scientific">Amycolatopsis albidoflavus</name>
    <dbReference type="NCBI Taxonomy" id="102226"/>
    <lineage>
        <taxon>Bacteria</taxon>
        <taxon>Bacillati</taxon>
        <taxon>Actinomycetota</taxon>
        <taxon>Actinomycetes</taxon>
        <taxon>Pseudonocardiales</taxon>
        <taxon>Pseudonocardiaceae</taxon>
        <taxon>Amycolatopsis</taxon>
    </lineage>
</organism>
<accession>A0ABW5I9C2</accession>
<dbReference type="RefSeq" id="WP_344278739.1">
    <property type="nucleotide sequence ID" value="NZ_BAAAHV010000015.1"/>
</dbReference>
<dbReference type="GO" id="GO:0016491">
    <property type="term" value="F:oxidoreductase activity"/>
    <property type="evidence" value="ECO:0007669"/>
    <property type="project" value="UniProtKB-KW"/>
</dbReference>
<reference evidence="4" key="1">
    <citation type="journal article" date="2019" name="Int. J. Syst. Evol. Microbiol.">
        <title>The Global Catalogue of Microorganisms (GCM) 10K type strain sequencing project: providing services to taxonomists for standard genome sequencing and annotation.</title>
        <authorList>
            <consortium name="The Broad Institute Genomics Platform"/>
            <consortium name="The Broad Institute Genome Sequencing Center for Infectious Disease"/>
            <person name="Wu L."/>
            <person name="Ma J."/>
        </authorList>
    </citation>
    <scope>NUCLEOTIDE SEQUENCE [LARGE SCALE GENOMIC DNA]</scope>
    <source>
        <strain evidence="4">CGMCC 4.7638</strain>
    </source>
</reference>
<name>A0ABW5I9C2_9PSEU</name>
<dbReference type="Pfam" id="PF01266">
    <property type="entry name" value="DAO"/>
    <property type="match status" value="1"/>
</dbReference>
<dbReference type="PANTHER" id="PTHR13847:SF289">
    <property type="entry name" value="GLYCINE OXIDASE"/>
    <property type="match status" value="1"/>
</dbReference>
<dbReference type="InterPro" id="IPR036188">
    <property type="entry name" value="FAD/NAD-bd_sf"/>
</dbReference>
<gene>
    <name evidence="3" type="ORF">ACFSUT_34230</name>
</gene>
<dbReference type="EC" id="1.-.-.-" evidence="3"/>
<dbReference type="EMBL" id="JBHUKQ010000016">
    <property type="protein sequence ID" value="MFD2485372.1"/>
    <property type="molecule type" value="Genomic_DNA"/>
</dbReference>
<keyword evidence="1 3" id="KW-0560">Oxidoreductase</keyword>
<keyword evidence="4" id="KW-1185">Reference proteome</keyword>
<feature type="domain" description="FAD dependent oxidoreductase" evidence="2">
    <location>
        <begin position="6"/>
        <end position="367"/>
    </location>
</feature>
<evidence type="ECO:0000256" key="1">
    <source>
        <dbReference type="ARBA" id="ARBA00023002"/>
    </source>
</evidence>
<sequence>MAENWDVVVIGAGAIGLMTAQALADRDPRLRIAVFTGPGSGGASASSGAMIAPFTELTAAGLREPDHAERLQYARRAAALWRDHLARFDDGDLITSDGVVLIANTVSTDLADHNYRAIKSALRAETADFEQLDPAELGRGVSPAWHARPTEAILVHEEYAFDARAAFALMTGNWTSRCNIRLVQACAKLRHESPSSAPDVIDDTGQVHSAGAVVVAAGAWTRDLFPDDDRRLLPPVFSGVGMALLVAQPAVPIPLAVRTPNESFACGLHAVPQRDGLLYLGETSQLAVHPALHAPLGAIEHLARSSVRQLSTRLAETRHLGTLTGNRPVSLDLDPVIGRTALANVHVATGTGREGLALSPVIGEYLAGQVLAGHGNDIKLWDPQRPPQQAWTAEAAAAEVVRNTMCSFAEKEGKFAFAGWYEQAPRVLAAHAEQVYENLPAGFVIEPALCDLYLRDPESMTPILDEYLQAWGWHR</sequence>
<dbReference type="PANTHER" id="PTHR13847">
    <property type="entry name" value="SARCOSINE DEHYDROGENASE-RELATED"/>
    <property type="match status" value="1"/>
</dbReference>
<proteinExistence type="predicted"/>
<evidence type="ECO:0000313" key="4">
    <source>
        <dbReference type="Proteomes" id="UP001597542"/>
    </source>
</evidence>